<dbReference type="OrthoDB" id="1731161at2759"/>
<keyword evidence="2" id="KW-1185">Reference proteome</keyword>
<name>A0A811QAW8_9POAL</name>
<dbReference type="AlphaFoldDB" id="A0A811QAW8"/>
<sequence>MATQDDTYRTLEYMLCDKRGEPLSLKQHFLETITNNFSKDNLIGCGGYGEVYKVCGTFSF</sequence>
<reference evidence="1" key="1">
    <citation type="submission" date="2020-10" db="EMBL/GenBank/DDBJ databases">
        <authorList>
            <person name="Han B."/>
            <person name="Lu T."/>
            <person name="Zhao Q."/>
            <person name="Huang X."/>
            <person name="Zhao Y."/>
        </authorList>
    </citation>
    <scope>NUCLEOTIDE SEQUENCE</scope>
</reference>
<dbReference type="EMBL" id="CAJGYO010000010">
    <property type="protein sequence ID" value="CAD6256256.1"/>
    <property type="molecule type" value="Genomic_DNA"/>
</dbReference>
<dbReference type="PANTHER" id="PTHR45707">
    <property type="entry name" value="C2 CALCIUM/LIPID-BINDING PLANT PHOSPHORIBOSYLTRANSFERASE FAMILY PROTEIN"/>
    <property type="match status" value="1"/>
</dbReference>
<evidence type="ECO:0000313" key="1">
    <source>
        <dbReference type="EMBL" id="CAD6256256.1"/>
    </source>
</evidence>
<accession>A0A811QAW8</accession>
<dbReference type="Proteomes" id="UP000604825">
    <property type="component" value="Unassembled WGS sequence"/>
</dbReference>
<dbReference type="InterPro" id="IPR011009">
    <property type="entry name" value="Kinase-like_dom_sf"/>
</dbReference>
<dbReference type="Gene3D" id="3.30.200.20">
    <property type="entry name" value="Phosphorylase Kinase, domain 1"/>
    <property type="match status" value="1"/>
</dbReference>
<proteinExistence type="predicted"/>
<organism evidence="1 2">
    <name type="scientific">Miscanthus lutarioriparius</name>
    <dbReference type="NCBI Taxonomy" id="422564"/>
    <lineage>
        <taxon>Eukaryota</taxon>
        <taxon>Viridiplantae</taxon>
        <taxon>Streptophyta</taxon>
        <taxon>Embryophyta</taxon>
        <taxon>Tracheophyta</taxon>
        <taxon>Spermatophyta</taxon>
        <taxon>Magnoliopsida</taxon>
        <taxon>Liliopsida</taxon>
        <taxon>Poales</taxon>
        <taxon>Poaceae</taxon>
        <taxon>PACMAD clade</taxon>
        <taxon>Panicoideae</taxon>
        <taxon>Andropogonodae</taxon>
        <taxon>Andropogoneae</taxon>
        <taxon>Saccharinae</taxon>
        <taxon>Miscanthus</taxon>
    </lineage>
</organism>
<protein>
    <submittedName>
        <fullName evidence="1">Uncharacterized protein</fullName>
    </submittedName>
</protein>
<evidence type="ECO:0000313" key="2">
    <source>
        <dbReference type="Proteomes" id="UP000604825"/>
    </source>
</evidence>
<gene>
    <name evidence="1" type="ORF">NCGR_LOCUS39765</name>
</gene>
<dbReference type="SUPFAM" id="SSF56112">
    <property type="entry name" value="Protein kinase-like (PK-like)"/>
    <property type="match status" value="1"/>
</dbReference>
<comment type="caution">
    <text evidence="1">The sequence shown here is derived from an EMBL/GenBank/DDBJ whole genome shotgun (WGS) entry which is preliminary data.</text>
</comment>